<evidence type="ECO:0000313" key="3">
    <source>
        <dbReference type="Proteomes" id="UP000799424"/>
    </source>
</evidence>
<organism evidence="2 3">
    <name type="scientific">Ophiobolus disseminans</name>
    <dbReference type="NCBI Taxonomy" id="1469910"/>
    <lineage>
        <taxon>Eukaryota</taxon>
        <taxon>Fungi</taxon>
        <taxon>Dikarya</taxon>
        <taxon>Ascomycota</taxon>
        <taxon>Pezizomycotina</taxon>
        <taxon>Dothideomycetes</taxon>
        <taxon>Pleosporomycetidae</taxon>
        <taxon>Pleosporales</taxon>
        <taxon>Pleosporineae</taxon>
        <taxon>Phaeosphaeriaceae</taxon>
        <taxon>Ophiobolus</taxon>
    </lineage>
</organism>
<dbReference type="AlphaFoldDB" id="A0A6A7A4Q5"/>
<feature type="region of interest" description="Disordered" evidence="1">
    <location>
        <begin position="27"/>
        <end position="55"/>
    </location>
</feature>
<evidence type="ECO:0000256" key="1">
    <source>
        <dbReference type="SAM" id="MobiDB-lite"/>
    </source>
</evidence>
<dbReference type="OrthoDB" id="3794781at2759"/>
<feature type="non-terminal residue" evidence="2">
    <location>
        <position position="1"/>
    </location>
</feature>
<proteinExistence type="predicted"/>
<feature type="compositionally biased region" description="Polar residues" evidence="1">
    <location>
        <begin position="40"/>
        <end position="53"/>
    </location>
</feature>
<reference evidence="2" key="1">
    <citation type="journal article" date="2020" name="Stud. Mycol.">
        <title>101 Dothideomycetes genomes: a test case for predicting lifestyles and emergence of pathogens.</title>
        <authorList>
            <person name="Haridas S."/>
            <person name="Albert R."/>
            <person name="Binder M."/>
            <person name="Bloem J."/>
            <person name="Labutti K."/>
            <person name="Salamov A."/>
            <person name="Andreopoulos B."/>
            <person name="Baker S."/>
            <person name="Barry K."/>
            <person name="Bills G."/>
            <person name="Bluhm B."/>
            <person name="Cannon C."/>
            <person name="Castanera R."/>
            <person name="Culley D."/>
            <person name="Daum C."/>
            <person name="Ezra D."/>
            <person name="Gonzalez J."/>
            <person name="Henrissat B."/>
            <person name="Kuo A."/>
            <person name="Liang C."/>
            <person name="Lipzen A."/>
            <person name="Lutzoni F."/>
            <person name="Magnuson J."/>
            <person name="Mondo S."/>
            <person name="Nolan M."/>
            <person name="Ohm R."/>
            <person name="Pangilinan J."/>
            <person name="Park H.-J."/>
            <person name="Ramirez L."/>
            <person name="Alfaro M."/>
            <person name="Sun H."/>
            <person name="Tritt A."/>
            <person name="Yoshinaga Y."/>
            <person name="Zwiers L.-H."/>
            <person name="Turgeon B."/>
            <person name="Goodwin S."/>
            <person name="Spatafora J."/>
            <person name="Crous P."/>
            <person name="Grigoriev I."/>
        </authorList>
    </citation>
    <scope>NUCLEOTIDE SEQUENCE</scope>
    <source>
        <strain evidence="2">CBS 113818</strain>
    </source>
</reference>
<accession>A0A6A7A4Q5</accession>
<sequence>IAGGPIGDKLLRIEAEAPAAMYEIEEVQDSEDDGSDSGGRVSQAQTTPGSTAATPRLRQLTLLELFCPVE</sequence>
<protein>
    <submittedName>
        <fullName evidence="2">Uncharacterized protein</fullName>
    </submittedName>
</protein>
<dbReference type="EMBL" id="MU006223">
    <property type="protein sequence ID" value="KAF2828290.1"/>
    <property type="molecule type" value="Genomic_DNA"/>
</dbReference>
<dbReference type="Proteomes" id="UP000799424">
    <property type="component" value="Unassembled WGS sequence"/>
</dbReference>
<keyword evidence="3" id="KW-1185">Reference proteome</keyword>
<gene>
    <name evidence="2" type="ORF">CC86DRAFT_289513</name>
</gene>
<evidence type="ECO:0000313" key="2">
    <source>
        <dbReference type="EMBL" id="KAF2828290.1"/>
    </source>
</evidence>
<name>A0A6A7A4Q5_9PLEO</name>